<proteinExistence type="predicted"/>
<dbReference type="AlphaFoldDB" id="A0A8S1Y9R8"/>
<gene>
    <name evidence="2" type="ORF">POCTA_138.1.T1510043</name>
</gene>
<feature type="region of interest" description="Disordered" evidence="1">
    <location>
        <begin position="272"/>
        <end position="292"/>
    </location>
</feature>
<name>A0A8S1Y9R8_PAROT</name>
<dbReference type="EMBL" id="CAJJDP010000153">
    <property type="protein sequence ID" value="CAD8210489.1"/>
    <property type="molecule type" value="Genomic_DNA"/>
</dbReference>
<dbReference type="GO" id="GO:1904158">
    <property type="term" value="P:axonemal central apparatus assembly"/>
    <property type="evidence" value="ECO:0007669"/>
    <property type="project" value="TreeGrafter"/>
</dbReference>
<sequence>MKKLDQGNQVKTQQNIEWLREKILMFMENKERQKISSCSLKTKPKLELNQQYILTDAITNYRVKISSMATRVQLWAAPVSKIRNESLYQTIIRTLDKKNTLDEFIDKQYHMVTGDINDRLKKIFQYILLQSNLSNFDKTENMNTKLTSKMKISLPKELCSITFEQQYQSTNQTNISLGLVRKVFIEISTDKLGQFSKEFQILSKHSIYTIPINGNVLKQTIFDRFNSEQIKLSSKPLIKKQVKDLFQQQKQQDIIGDSQDSDLFPKINYDKNYKIDPFQSQKKEDQSYEDEN</sequence>
<dbReference type="OrthoDB" id="10257153at2759"/>
<dbReference type="PANTHER" id="PTHR21963">
    <property type="entry name" value="PF6"/>
    <property type="match status" value="1"/>
</dbReference>
<dbReference type="GO" id="GO:1990716">
    <property type="term" value="C:axonemal central apparatus"/>
    <property type="evidence" value="ECO:0007669"/>
    <property type="project" value="TreeGrafter"/>
</dbReference>
<dbReference type="PANTHER" id="PTHR21963:SF1">
    <property type="entry name" value="SPERM-ASSOCIATED ANTIGEN 17"/>
    <property type="match status" value="1"/>
</dbReference>
<dbReference type="Proteomes" id="UP000683925">
    <property type="component" value="Unassembled WGS sequence"/>
</dbReference>
<dbReference type="InterPro" id="IPR026173">
    <property type="entry name" value="SPAG17"/>
</dbReference>
<organism evidence="2 3">
    <name type="scientific">Paramecium octaurelia</name>
    <dbReference type="NCBI Taxonomy" id="43137"/>
    <lineage>
        <taxon>Eukaryota</taxon>
        <taxon>Sar</taxon>
        <taxon>Alveolata</taxon>
        <taxon>Ciliophora</taxon>
        <taxon>Intramacronucleata</taxon>
        <taxon>Oligohymenophorea</taxon>
        <taxon>Peniculida</taxon>
        <taxon>Parameciidae</taxon>
        <taxon>Paramecium</taxon>
    </lineage>
</organism>
<comment type="caution">
    <text evidence="2">The sequence shown here is derived from an EMBL/GenBank/DDBJ whole genome shotgun (WGS) entry which is preliminary data.</text>
</comment>
<evidence type="ECO:0000313" key="3">
    <source>
        <dbReference type="Proteomes" id="UP000683925"/>
    </source>
</evidence>
<keyword evidence="3" id="KW-1185">Reference proteome</keyword>
<reference evidence="2" key="1">
    <citation type="submission" date="2021-01" db="EMBL/GenBank/DDBJ databases">
        <authorList>
            <consortium name="Genoscope - CEA"/>
            <person name="William W."/>
        </authorList>
    </citation>
    <scope>NUCLEOTIDE SEQUENCE</scope>
</reference>
<evidence type="ECO:0000313" key="2">
    <source>
        <dbReference type="EMBL" id="CAD8210489.1"/>
    </source>
</evidence>
<protein>
    <submittedName>
        <fullName evidence="2">Uncharacterized protein</fullName>
    </submittedName>
</protein>
<evidence type="ECO:0000256" key="1">
    <source>
        <dbReference type="SAM" id="MobiDB-lite"/>
    </source>
</evidence>
<accession>A0A8S1Y9R8</accession>